<evidence type="ECO:0000313" key="2">
    <source>
        <dbReference type="Proteomes" id="UP000747399"/>
    </source>
</evidence>
<organism evidence="1 2">
    <name type="scientific">Volvox africanus</name>
    <dbReference type="NCBI Taxonomy" id="51714"/>
    <lineage>
        <taxon>Eukaryota</taxon>
        <taxon>Viridiplantae</taxon>
        <taxon>Chlorophyta</taxon>
        <taxon>core chlorophytes</taxon>
        <taxon>Chlorophyceae</taxon>
        <taxon>CS clade</taxon>
        <taxon>Chlamydomonadales</taxon>
        <taxon>Volvocaceae</taxon>
        <taxon>Volvox</taxon>
    </lineage>
</organism>
<evidence type="ECO:0000313" key="1">
    <source>
        <dbReference type="EMBL" id="GIL48790.1"/>
    </source>
</evidence>
<accession>A0A8J4B078</accession>
<reference evidence="1" key="1">
    <citation type="journal article" date="2021" name="Proc. Natl. Acad. Sci. U.S.A.">
        <title>Three genomes in the algal genus Volvox reveal the fate of a haploid sex-determining region after a transition to homothallism.</title>
        <authorList>
            <person name="Yamamoto K."/>
            <person name="Hamaji T."/>
            <person name="Kawai-Toyooka H."/>
            <person name="Matsuzaki R."/>
            <person name="Takahashi F."/>
            <person name="Nishimura Y."/>
            <person name="Kawachi M."/>
            <person name="Noguchi H."/>
            <person name="Minakuchi Y."/>
            <person name="Umen J.G."/>
            <person name="Toyoda A."/>
            <person name="Nozaki H."/>
        </authorList>
    </citation>
    <scope>NUCLEOTIDE SEQUENCE</scope>
    <source>
        <strain evidence="1">NIES-3780</strain>
    </source>
</reference>
<name>A0A8J4B078_9CHLO</name>
<dbReference type="AlphaFoldDB" id="A0A8J4B078"/>
<gene>
    <name evidence="1" type="ORF">Vafri_5227</name>
</gene>
<dbReference type="Proteomes" id="UP000747399">
    <property type="component" value="Unassembled WGS sequence"/>
</dbReference>
<dbReference type="EMBL" id="BNCO01000006">
    <property type="protein sequence ID" value="GIL48790.1"/>
    <property type="molecule type" value="Genomic_DNA"/>
</dbReference>
<sequence>MQTYRPFIYASEPLLRRDGILFCVSTRKHSTVFAHPEEGDNANYLPWSTVNYYTKKQERLKDEYGNLIHNERTIKEPPAWTRDAKMALAIQVVAREAPNITEEELRNKLQQLQVLVPDLKPGPTSKHAVLVRVAARLDKAAEILMILRKEFPYLNVSRLAAAWPQLLLADLESLAADVKEAKAVLGTCGPAVFRELLEEFPHLLVPSNATALIDNIARLFDLNGTDEEGGREVGWARAVKMLETQPFLARPAVPLRLQTRGERDAEYLADTIRAEM</sequence>
<comment type="caution">
    <text evidence="1">The sequence shown here is derived from an EMBL/GenBank/DDBJ whole genome shotgun (WGS) entry which is preliminary data.</text>
</comment>
<proteinExistence type="predicted"/>
<protein>
    <submittedName>
        <fullName evidence="1">Uncharacterized protein</fullName>
    </submittedName>
</protein>
<keyword evidence="2" id="KW-1185">Reference proteome</keyword>